<dbReference type="InterPro" id="IPR036188">
    <property type="entry name" value="FAD/NAD-bd_sf"/>
</dbReference>
<dbReference type="Gene3D" id="3.90.660.50">
    <property type="match status" value="1"/>
</dbReference>
<dbReference type="Pfam" id="PF13450">
    <property type="entry name" value="NAD_binding_8"/>
    <property type="match status" value="1"/>
</dbReference>
<gene>
    <name evidence="1" type="ORF">HF576_10495</name>
</gene>
<name>A0ABX1KD45_9MICO</name>
<dbReference type="PANTHER" id="PTHR10668">
    <property type="entry name" value="PHYTOENE DEHYDROGENASE"/>
    <property type="match status" value="1"/>
</dbReference>
<comment type="caution">
    <text evidence="1">The sequence shown here is derived from an EMBL/GenBank/DDBJ whole genome shotgun (WGS) entry which is preliminary data.</text>
</comment>
<keyword evidence="2" id="KW-1185">Reference proteome</keyword>
<dbReference type="EMBL" id="JABACI010000002">
    <property type="protein sequence ID" value="NLP84280.1"/>
    <property type="molecule type" value="Genomic_DNA"/>
</dbReference>
<organism evidence="1 2">
    <name type="scientific">Microbacterium salsuginis</name>
    <dbReference type="NCBI Taxonomy" id="2722803"/>
    <lineage>
        <taxon>Bacteria</taxon>
        <taxon>Bacillati</taxon>
        <taxon>Actinomycetota</taxon>
        <taxon>Actinomycetes</taxon>
        <taxon>Micrococcales</taxon>
        <taxon>Microbacteriaceae</taxon>
        <taxon>Microbacterium</taxon>
    </lineage>
</organism>
<reference evidence="1 2" key="1">
    <citation type="submission" date="2020-04" db="EMBL/GenBank/DDBJ databases">
        <title>CFH 90308 Microbacterium sp.</title>
        <authorList>
            <person name="Nie G."/>
            <person name="Ming H."/>
            <person name="Xia T."/>
        </authorList>
    </citation>
    <scope>NUCLEOTIDE SEQUENCE [LARGE SCALE GENOMIC DNA]</scope>
    <source>
        <strain evidence="1 2">CFH 90308</strain>
    </source>
</reference>
<accession>A0ABX1KD45</accession>
<evidence type="ECO:0000313" key="2">
    <source>
        <dbReference type="Proteomes" id="UP001429745"/>
    </source>
</evidence>
<dbReference type="RefSeq" id="WP_168912726.1">
    <property type="nucleotide sequence ID" value="NZ_JABACI010000002.1"/>
</dbReference>
<dbReference type="PANTHER" id="PTHR10668:SF105">
    <property type="entry name" value="DEHYDROGENASE-RELATED"/>
    <property type="match status" value="1"/>
</dbReference>
<sequence>MIDAVVVGAGINGLAAAVVLARAGLDVEVWEANATPGGGARTLPLTEPGFIHDWGSAVHPMALASPFFREFGLADRIDVTAPEVSYAQPLDGRRAAVAWRELSRTVAGLGRDGRAWRRIFAPLVARSDSLLDTVMSPMLPVPTHPLVAAQFGLRIAQAGLPGAPWGLSGDEAPALLAGVFAHSIGRIPSLASAAPGLVLATLAHTVGWPIPSGGSQAITDALVADATAHGARILLDQRATSVAELPPARAVLLDTSPRALVAIMGDRVDPRYRRAATRYRHGDAATKVDFALRGPVPWAARDIAQAGAVHLGGTWREIAQAEADVAAGRHAERPYVLVSQPGIVDPTRAPEGTQTLWTYAHVPAGSSVDVRESVIAQLERFAPGFRDQIIATSITTAGDLERGDANLVGGDIATGRVSLRQLVARPVLSRVPWRAGHATYLCSAATLPGPGVHGMSGYHAARLALREVFSRPVPDLRP</sequence>
<evidence type="ECO:0000313" key="1">
    <source>
        <dbReference type="EMBL" id="NLP84280.1"/>
    </source>
</evidence>
<dbReference type="Gene3D" id="3.50.50.60">
    <property type="entry name" value="FAD/NAD(P)-binding domain"/>
    <property type="match status" value="2"/>
</dbReference>
<proteinExistence type="predicted"/>
<protein>
    <submittedName>
        <fullName evidence="1">NAD(P)/FAD-dependent oxidoreductase</fullName>
    </submittedName>
</protein>
<dbReference type="Proteomes" id="UP001429745">
    <property type="component" value="Unassembled WGS sequence"/>
</dbReference>
<dbReference type="SUPFAM" id="SSF51905">
    <property type="entry name" value="FAD/NAD(P)-binding domain"/>
    <property type="match status" value="1"/>
</dbReference>